<keyword evidence="1" id="KW-0472">Membrane</keyword>
<gene>
    <name evidence="2" type="ORF">QQX03_07285</name>
</gene>
<organism evidence="2 3">
    <name type="scientific">Altererythrobacter rubellus</name>
    <dbReference type="NCBI Taxonomy" id="2173831"/>
    <lineage>
        <taxon>Bacteria</taxon>
        <taxon>Pseudomonadati</taxon>
        <taxon>Pseudomonadota</taxon>
        <taxon>Alphaproteobacteria</taxon>
        <taxon>Sphingomonadales</taxon>
        <taxon>Erythrobacteraceae</taxon>
        <taxon>Altererythrobacter</taxon>
    </lineage>
</organism>
<feature type="transmembrane region" description="Helical" evidence="1">
    <location>
        <begin position="30"/>
        <end position="46"/>
    </location>
</feature>
<keyword evidence="3" id="KW-1185">Reference proteome</keyword>
<proteinExistence type="predicted"/>
<dbReference type="Proteomes" id="UP001231445">
    <property type="component" value="Chromosome"/>
</dbReference>
<sequence>MNGAVLALMIAGLVGFGAGAYLAATGSREVGIILMGGGLLFQVLTLRQLRAAKKGAHDDR</sequence>
<evidence type="ECO:0000256" key="1">
    <source>
        <dbReference type="SAM" id="Phobius"/>
    </source>
</evidence>
<reference evidence="2 3" key="1">
    <citation type="submission" date="2023-06" db="EMBL/GenBank/DDBJ databases">
        <title>Altererythrobacter rubellus NBRC 112769 genome.</title>
        <authorList>
            <person name="Zhang K."/>
        </authorList>
    </citation>
    <scope>NUCLEOTIDE SEQUENCE [LARGE SCALE GENOMIC DNA]</scope>
    <source>
        <strain evidence="2 3">NBRC 112769</strain>
    </source>
</reference>
<name>A0A9Y2F489_9SPHN</name>
<protein>
    <submittedName>
        <fullName evidence="2">Uncharacterized protein</fullName>
    </submittedName>
</protein>
<dbReference type="EMBL" id="CP127221">
    <property type="protein sequence ID" value="WIW94780.1"/>
    <property type="molecule type" value="Genomic_DNA"/>
</dbReference>
<accession>A0A9Y2F489</accession>
<dbReference type="AlphaFoldDB" id="A0A9Y2F489"/>
<keyword evidence="1" id="KW-1133">Transmembrane helix</keyword>
<evidence type="ECO:0000313" key="2">
    <source>
        <dbReference type="EMBL" id="WIW94780.1"/>
    </source>
</evidence>
<dbReference type="RefSeq" id="WP_285975096.1">
    <property type="nucleotide sequence ID" value="NZ_CP127221.1"/>
</dbReference>
<dbReference type="KEGG" id="arue:QQX03_07285"/>
<keyword evidence="1" id="KW-0812">Transmembrane</keyword>
<evidence type="ECO:0000313" key="3">
    <source>
        <dbReference type="Proteomes" id="UP001231445"/>
    </source>
</evidence>